<feature type="active site" description="Proton acceptor" evidence="7">
    <location>
        <position position="67"/>
    </location>
</feature>
<keyword evidence="4 7" id="KW-0378">Hydrolase</keyword>
<feature type="binding site" evidence="7">
    <location>
        <position position="165"/>
    </location>
    <ligand>
        <name>substrate</name>
    </ligand>
</feature>
<evidence type="ECO:0000313" key="9">
    <source>
        <dbReference type="EMBL" id="HEF87327.1"/>
    </source>
</evidence>
<comment type="catalytic activity">
    <reaction evidence="7">
        <text>XTP + H2O = XMP + diphosphate + H(+)</text>
        <dbReference type="Rhea" id="RHEA:28610"/>
        <dbReference type="ChEBI" id="CHEBI:15377"/>
        <dbReference type="ChEBI" id="CHEBI:15378"/>
        <dbReference type="ChEBI" id="CHEBI:33019"/>
        <dbReference type="ChEBI" id="CHEBI:57464"/>
        <dbReference type="ChEBI" id="CHEBI:61314"/>
        <dbReference type="EC" id="3.6.1.66"/>
    </reaction>
</comment>
<feature type="binding site" evidence="7">
    <location>
        <position position="38"/>
    </location>
    <ligand>
        <name>Mg(2+)</name>
        <dbReference type="ChEBI" id="CHEBI:18420"/>
    </ligand>
</feature>
<evidence type="ECO:0000256" key="8">
    <source>
        <dbReference type="RuleBase" id="RU003781"/>
    </source>
</evidence>
<gene>
    <name evidence="9" type="ORF">ENP55_03360</name>
</gene>
<dbReference type="EMBL" id="DSJT01000021">
    <property type="protein sequence ID" value="HEF87327.1"/>
    <property type="molecule type" value="Genomic_DNA"/>
</dbReference>
<feature type="binding site" evidence="7">
    <location>
        <position position="67"/>
    </location>
    <ligand>
        <name>Mg(2+)</name>
        <dbReference type="ChEBI" id="CHEBI:18420"/>
    </ligand>
</feature>
<comment type="cofactor">
    <cofactor evidence="7">
        <name>Mg(2+)</name>
        <dbReference type="ChEBI" id="CHEBI:18420"/>
    </cofactor>
    <text evidence="7">Binds 1 Mg(2+) ion per subunit.</text>
</comment>
<dbReference type="GO" id="GO:0035870">
    <property type="term" value="F:dITP diphosphatase activity"/>
    <property type="evidence" value="ECO:0007669"/>
    <property type="project" value="UniProtKB-UniRule"/>
</dbReference>
<comment type="similarity">
    <text evidence="1 7 8">Belongs to the HAM1 NTPase family.</text>
</comment>
<reference evidence="9" key="1">
    <citation type="journal article" date="2020" name="mSystems">
        <title>Genome- and Community-Level Interaction Insights into Carbon Utilization and Element Cycling Functions of Hydrothermarchaeota in Hydrothermal Sediment.</title>
        <authorList>
            <person name="Zhou Z."/>
            <person name="Liu Y."/>
            <person name="Xu W."/>
            <person name="Pan J."/>
            <person name="Luo Z.H."/>
            <person name="Li M."/>
        </authorList>
    </citation>
    <scope>NUCLEOTIDE SEQUENCE [LARGE SCALE GENOMIC DNA]</scope>
    <source>
        <strain evidence="9">SpSt-23</strain>
    </source>
</reference>
<name>A0A7C2G155_9CREN</name>
<keyword evidence="3 7" id="KW-0547">Nucleotide-binding</keyword>
<evidence type="ECO:0000256" key="5">
    <source>
        <dbReference type="ARBA" id="ARBA00022842"/>
    </source>
</evidence>
<dbReference type="GO" id="GO:0017111">
    <property type="term" value="F:ribonucleoside triphosphate phosphatase activity"/>
    <property type="evidence" value="ECO:0007669"/>
    <property type="project" value="InterPro"/>
</dbReference>
<sequence length="190" mass="20781">MSREICFATGNRHKYAEAEAVAREHGVILKQCPGVKREIQSDSLEEVAKHAALTAYIELGVPVLVEDAGLFVKALNGFPGPYSSYVYKTIGYAGLLKLMDGVEDRRACFKSVAVLVYEPFLITGVGEVCGAVAYEARGVGGFGFDPVFIPEGYDRTFAEMSVEEKNRVSHRARALRSVFKTLGEHLGMPE</sequence>
<evidence type="ECO:0000256" key="2">
    <source>
        <dbReference type="ARBA" id="ARBA00022723"/>
    </source>
</evidence>
<accession>A0A7C2G155</accession>
<dbReference type="PANTHER" id="PTHR11067:SF9">
    <property type="entry name" value="INOSINE TRIPHOSPHATE PYROPHOSPHATASE"/>
    <property type="match status" value="1"/>
</dbReference>
<dbReference type="NCBIfam" id="NF011396">
    <property type="entry name" value="PRK14821.1"/>
    <property type="match status" value="1"/>
</dbReference>
<dbReference type="GO" id="GO:0036220">
    <property type="term" value="F:ITP diphosphatase activity"/>
    <property type="evidence" value="ECO:0007669"/>
    <property type="project" value="UniProtKB-UniRule"/>
</dbReference>
<dbReference type="PANTHER" id="PTHR11067">
    <property type="entry name" value="INOSINE TRIPHOSPHATE PYROPHOSPHATASE/HAM1 PROTEIN"/>
    <property type="match status" value="1"/>
</dbReference>
<dbReference type="AlphaFoldDB" id="A0A7C2G155"/>
<dbReference type="SUPFAM" id="SSF52972">
    <property type="entry name" value="ITPase-like"/>
    <property type="match status" value="1"/>
</dbReference>
<keyword evidence="5 7" id="KW-0460">Magnesium</keyword>
<evidence type="ECO:0000256" key="7">
    <source>
        <dbReference type="HAMAP-Rule" id="MF_01405"/>
    </source>
</evidence>
<evidence type="ECO:0000256" key="3">
    <source>
        <dbReference type="ARBA" id="ARBA00022741"/>
    </source>
</evidence>
<dbReference type="Gene3D" id="3.90.950.10">
    <property type="match status" value="1"/>
</dbReference>
<dbReference type="GO" id="GO:0009146">
    <property type="term" value="P:purine nucleoside triphosphate catabolic process"/>
    <property type="evidence" value="ECO:0007669"/>
    <property type="project" value="UniProtKB-UniRule"/>
</dbReference>
<keyword evidence="2 7" id="KW-0479">Metal-binding</keyword>
<feature type="binding site" evidence="7">
    <location>
        <begin position="170"/>
        <end position="171"/>
    </location>
    <ligand>
        <name>substrate</name>
    </ligand>
</feature>
<protein>
    <recommendedName>
        <fullName evidence="7">dITP/XTP pyrophosphatase</fullName>
        <ecNumber evidence="7">3.6.1.66</ecNumber>
    </recommendedName>
    <alternativeName>
        <fullName evidence="7">Non-canonical purine NTP pyrophosphatase</fullName>
    </alternativeName>
    <alternativeName>
        <fullName evidence="7">Non-standard purine NTP pyrophosphatase</fullName>
    </alternativeName>
    <alternativeName>
        <fullName evidence="7">Nucleoside-triphosphate diphosphatase</fullName>
    </alternativeName>
    <alternativeName>
        <fullName evidence="7">Nucleoside-triphosphate pyrophosphatase</fullName>
        <shortName evidence="7">NTPase</shortName>
    </alternativeName>
</protein>
<dbReference type="Pfam" id="PF01725">
    <property type="entry name" value="Ham1p_like"/>
    <property type="match status" value="1"/>
</dbReference>
<comment type="subunit">
    <text evidence="7">Homodimer.</text>
</comment>
<comment type="function">
    <text evidence="7">Pyrophosphatase that catalyzes the hydrolysis of nucleoside triphosphates to their monophosphate derivatives, with a high preference for the non-canonical purine nucleotides XTP (xanthosine triphosphate), dITP (deoxyinosine triphosphate) and ITP. Seems to function as a house-cleaning enzyme that removes non-canonical purine nucleotides from the nucleotide pool, thus preventing their incorporation into DNA/RNA and avoiding chromosomal lesions.</text>
</comment>
<dbReference type="GO" id="GO:0005737">
    <property type="term" value="C:cytoplasm"/>
    <property type="evidence" value="ECO:0007669"/>
    <property type="project" value="TreeGrafter"/>
</dbReference>
<feature type="binding site" evidence="7">
    <location>
        <begin position="9"/>
        <end position="14"/>
    </location>
    <ligand>
        <name>substrate</name>
    </ligand>
</feature>
<feature type="binding site" evidence="7">
    <location>
        <begin position="142"/>
        <end position="145"/>
    </location>
    <ligand>
        <name>substrate</name>
    </ligand>
</feature>
<keyword evidence="6 7" id="KW-0546">Nucleotide metabolism</keyword>
<feature type="binding site" evidence="7">
    <location>
        <position position="68"/>
    </location>
    <ligand>
        <name>substrate</name>
    </ligand>
</feature>
<dbReference type="GO" id="GO:0046872">
    <property type="term" value="F:metal ion binding"/>
    <property type="evidence" value="ECO:0007669"/>
    <property type="project" value="UniProtKB-KW"/>
</dbReference>
<dbReference type="InterPro" id="IPR020922">
    <property type="entry name" value="dITP/XTP_pyrophosphatase"/>
</dbReference>
<dbReference type="NCBIfam" id="TIGR00042">
    <property type="entry name" value="RdgB/HAM1 family non-canonical purine NTP pyrophosphatase"/>
    <property type="match status" value="1"/>
</dbReference>
<comment type="catalytic activity">
    <reaction evidence="7">
        <text>ITP + H2O = IMP + diphosphate + H(+)</text>
        <dbReference type="Rhea" id="RHEA:29399"/>
        <dbReference type="ChEBI" id="CHEBI:15377"/>
        <dbReference type="ChEBI" id="CHEBI:15378"/>
        <dbReference type="ChEBI" id="CHEBI:33019"/>
        <dbReference type="ChEBI" id="CHEBI:58053"/>
        <dbReference type="ChEBI" id="CHEBI:61402"/>
        <dbReference type="EC" id="3.6.1.66"/>
    </reaction>
</comment>
<dbReference type="InterPro" id="IPR002637">
    <property type="entry name" value="RdgB/HAM1"/>
</dbReference>
<dbReference type="EC" id="3.6.1.66" evidence="7"/>
<dbReference type="GO" id="GO:0009117">
    <property type="term" value="P:nucleotide metabolic process"/>
    <property type="evidence" value="ECO:0007669"/>
    <property type="project" value="UniProtKB-KW"/>
</dbReference>
<dbReference type="GO" id="GO:0036222">
    <property type="term" value="F:XTP diphosphatase activity"/>
    <property type="evidence" value="ECO:0007669"/>
    <property type="project" value="UniProtKB-UniRule"/>
</dbReference>
<dbReference type="CDD" id="cd00515">
    <property type="entry name" value="HAM1"/>
    <property type="match status" value="1"/>
</dbReference>
<evidence type="ECO:0000256" key="6">
    <source>
        <dbReference type="ARBA" id="ARBA00023080"/>
    </source>
</evidence>
<evidence type="ECO:0000256" key="1">
    <source>
        <dbReference type="ARBA" id="ARBA00008023"/>
    </source>
</evidence>
<dbReference type="InterPro" id="IPR029001">
    <property type="entry name" value="ITPase-like_fam"/>
</dbReference>
<organism evidence="9">
    <name type="scientific">Thermosphaera aggregans</name>
    <dbReference type="NCBI Taxonomy" id="54254"/>
    <lineage>
        <taxon>Archaea</taxon>
        <taxon>Thermoproteota</taxon>
        <taxon>Thermoprotei</taxon>
        <taxon>Desulfurococcales</taxon>
        <taxon>Desulfurococcaceae</taxon>
        <taxon>Thermosphaera</taxon>
    </lineage>
</organism>
<comment type="caution">
    <text evidence="9">The sequence shown here is derived from an EMBL/GenBank/DDBJ whole genome shotgun (WGS) entry which is preliminary data.</text>
</comment>
<dbReference type="HAMAP" id="MF_01405">
    <property type="entry name" value="Non_canon_purine_NTPase"/>
    <property type="match status" value="1"/>
</dbReference>
<evidence type="ECO:0000256" key="4">
    <source>
        <dbReference type="ARBA" id="ARBA00022801"/>
    </source>
</evidence>
<comment type="catalytic activity">
    <reaction evidence="7">
        <text>dITP + H2O = dIMP + diphosphate + H(+)</text>
        <dbReference type="Rhea" id="RHEA:28342"/>
        <dbReference type="ChEBI" id="CHEBI:15377"/>
        <dbReference type="ChEBI" id="CHEBI:15378"/>
        <dbReference type="ChEBI" id="CHEBI:33019"/>
        <dbReference type="ChEBI" id="CHEBI:61194"/>
        <dbReference type="ChEBI" id="CHEBI:61382"/>
        <dbReference type="EC" id="3.6.1.66"/>
    </reaction>
</comment>
<dbReference type="GO" id="GO:0000166">
    <property type="term" value="F:nucleotide binding"/>
    <property type="evidence" value="ECO:0007669"/>
    <property type="project" value="UniProtKB-KW"/>
</dbReference>
<proteinExistence type="inferred from homology"/>